<organism evidence="2 3">
    <name type="scientific">Accumulibacter regalis</name>
    <dbReference type="NCBI Taxonomy" id="522306"/>
    <lineage>
        <taxon>Bacteria</taxon>
        <taxon>Pseudomonadati</taxon>
        <taxon>Pseudomonadota</taxon>
        <taxon>Betaproteobacteria</taxon>
        <taxon>Candidatus Accumulibacter</taxon>
    </lineage>
</organism>
<comment type="caution">
    <text evidence="2">The sequence shown here is derived from an EMBL/GenBank/DDBJ whole genome shotgun (WGS) entry which is preliminary data.</text>
</comment>
<dbReference type="STRING" id="1454004.AW11_01703"/>
<keyword evidence="1" id="KW-0472">Membrane</keyword>
<feature type="transmembrane region" description="Helical" evidence="1">
    <location>
        <begin position="30"/>
        <end position="51"/>
    </location>
</feature>
<gene>
    <name evidence="2" type="ORF">AW11_01703</name>
</gene>
<feature type="transmembrane region" description="Helical" evidence="1">
    <location>
        <begin position="221"/>
        <end position="238"/>
    </location>
</feature>
<feature type="transmembrane region" description="Helical" evidence="1">
    <location>
        <begin position="123"/>
        <end position="144"/>
    </location>
</feature>
<feature type="transmembrane region" description="Helical" evidence="1">
    <location>
        <begin position="286"/>
        <end position="309"/>
    </location>
</feature>
<dbReference type="AlphaFoldDB" id="A0A011P2I4"/>
<feature type="transmembrane region" description="Helical" evidence="1">
    <location>
        <begin position="250"/>
        <end position="274"/>
    </location>
</feature>
<evidence type="ECO:0000313" key="2">
    <source>
        <dbReference type="EMBL" id="EXI89193.1"/>
    </source>
</evidence>
<name>A0A011P2I4_ACCRE</name>
<keyword evidence="3" id="KW-1185">Reference proteome</keyword>
<accession>A0A011P2I4</accession>
<reference evidence="2" key="1">
    <citation type="submission" date="2014-02" db="EMBL/GenBank/DDBJ databases">
        <title>Expanding our view of genomic diversity in Candidatus Accumulibacter clades.</title>
        <authorList>
            <person name="Skennerton C.T."/>
            <person name="Barr J.J."/>
            <person name="Slater F.R."/>
            <person name="Bond P.L."/>
            <person name="Tyson G.W."/>
        </authorList>
    </citation>
    <scope>NUCLEOTIDE SEQUENCE [LARGE SCALE GENOMIC DNA]</scope>
</reference>
<dbReference type="Proteomes" id="UP000022141">
    <property type="component" value="Unassembled WGS sequence"/>
</dbReference>
<dbReference type="eggNOG" id="ENOG502ZCJS">
    <property type="taxonomic scope" value="Bacteria"/>
</dbReference>
<sequence length="377" mass="39690">MLIYLGFSAVAVFLAALVLLHTGGTSVAAVAHLVFTVAVVPLIFAAISHFIPVLTRSRAAPRGVLLLPLLLQAAGVVTFLAFRGSLPESAVYAAASITLLVALLFSGWMILRARRTLGRAHPGWRWYLLAIVFLAAALLLIPAMNGWPQARPQLRLLHLHLNTLGFIGLTALGSLQVLLPTALRTPDPTAAQRLRRQLPFAAGAVLAVAFGAAFWPPLSLAGALVLLAITLQIASACLRRHSWQILSANGAAAALFAALAGFALLLILGSAHAFALGNGGDAVPAFVVAFLLPLVSGALSELFPVWYLPGRRTPARDRMHAELRCGGTLRAILLLVGGALLALGMDDGLWFAALALLSFMFALLRSLATAGARRTTQ</sequence>
<feature type="transmembrane region" description="Helical" evidence="1">
    <location>
        <begin position="63"/>
        <end position="84"/>
    </location>
</feature>
<evidence type="ECO:0000313" key="3">
    <source>
        <dbReference type="Proteomes" id="UP000022141"/>
    </source>
</evidence>
<feature type="transmembrane region" description="Helical" evidence="1">
    <location>
        <begin position="349"/>
        <end position="368"/>
    </location>
</feature>
<dbReference type="EMBL" id="JEMY01000018">
    <property type="protein sequence ID" value="EXI89193.1"/>
    <property type="molecule type" value="Genomic_DNA"/>
</dbReference>
<protein>
    <submittedName>
        <fullName evidence="2">Uncharacterized protein</fullName>
    </submittedName>
</protein>
<evidence type="ECO:0000256" key="1">
    <source>
        <dbReference type="SAM" id="Phobius"/>
    </source>
</evidence>
<proteinExistence type="predicted"/>
<feature type="transmembrane region" description="Helical" evidence="1">
    <location>
        <begin position="90"/>
        <end position="111"/>
    </location>
</feature>
<keyword evidence="1" id="KW-1133">Transmembrane helix</keyword>
<dbReference type="PATRIC" id="fig|1454004.3.peg.1754"/>
<feature type="transmembrane region" description="Helical" evidence="1">
    <location>
        <begin position="198"/>
        <end position="215"/>
    </location>
</feature>
<keyword evidence="1" id="KW-0812">Transmembrane</keyword>
<feature type="transmembrane region" description="Helical" evidence="1">
    <location>
        <begin position="321"/>
        <end position="343"/>
    </location>
</feature>
<feature type="transmembrane region" description="Helical" evidence="1">
    <location>
        <begin position="156"/>
        <end position="178"/>
    </location>
</feature>